<keyword evidence="2" id="KW-0645">Protease</keyword>
<protein>
    <recommendedName>
        <fullName evidence="9">Extracelular serine carboxypeptidase</fullName>
    </recommendedName>
</protein>
<evidence type="ECO:0000256" key="5">
    <source>
        <dbReference type="ARBA" id="ARBA00023180"/>
    </source>
</evidence>
<evidence type="ECO:0000256" key="2">
    <source>
        <dbReference type="ARBA" id="ARBA00022670"/>
    </source>
</evidence>
<evidence type="ECO:0000256" key="6">
    <source>
        <dbReference type="SAM" id="SignalP"/>
    </source>
</evidence>
<feature type="chain" id="PRO_5043590161" description="Extracelular serine carboxypeptidase" evidence="6">
    <location>
        <begin position="21"/>
        <end position="504"/>
    </location>
</feature>
<dbReference type="GO" id="GO:0006508">
    <property type="term" value="P:proteolysis"/>
    <property type="evidence" value="ECO:0007669"/>
    <property type="project" value="UniProtKB-KW"/>
</dbReference>
<dbReference type="GO" id="GO:0070008">
    <property type="term" value="F:serine-type exopeptidase activity"/>
    <property type="evidence" value="ECO:0007669"/>
    <property type="project" value="InterPro"/>
</dbReference>
<evidence type="ECO:0000256" key="3">
    <source>
        <dbReference type="ARBA" id="ARBA00022729"/>
    </source>
</evidence>
<feature type="signal peptide" evidence="6">
    <location>
        <begin position="1"/>
        <end position="20"/>
    </location>
</feature>
<dbReference type="AlphaFoldDB" id="A0AAX6MCL5"/>
<organism evidence="7 8">
    <name type="scientific">Daldinia eschscholtzii</name>
    <dbReference type="NCBI Taxonomy" id="292717"/>
    <lineage>
        <taxon>Eukaryota</taxon>
        <taxon>Fungi</taxon>
        <taxon>Dikarya</taxon>
        <taxon>Ascomycota</taxon>
        <taxon>Pezizomycotina</taxon>
        <taxon>Sordariomycetes</taxon>
        <taxon>Xylariomycetidae</taxon>
        <taxon>Xylariales</taxon>
        <taxon>Hypoxylaceae</taxon>
        <taxon>Daldinia</taxon>
    </lineage>
</organism>
<comment type="similarity">
    <text evidence="1">Belongs to the peptidase S28 family.</text>
</comment>
<dbReference type="PANTHER" id="PTHR11010">
    <property type="entry name" value="PROTEASE S28 PRO-X CARBOXYPEPTIDASE-RELATED"/>
    <property type="match status" value="1"/>
</dbReference>
<evidence type="ECO:0000256" key="1">
    <source>
        <dbReference type="ARBA" id="ARBA00011079"/>
    </source>
</evidence>
<evidence type="ECO:0000313" key="8">
    <source>
        <dbReference type="Proteomes" id="UP001369815"/>
    </source>
</evidence>
<sequence length="504" mass="56845">MKLHWLSIGLLAALSQDAGAFQVKRETTTPRDKLQYGVHYFDQKINHFPDDELFSQSNLSYGTFKQRYYFDSSYYKPGGPVYFIGGVILENRYYGASYPFKTSTTDELLFLTTNQTIADNAHFAQNAVFPGVNGSLTAPNTPWIVYGGSLAGAQTAASIKVYGDILYGGIASSAPIKVNVGYPEWYNPIQKYAPQDCVARINKIVDNFDLLVAKNHTKAIKQFKAFFGLESLTDHRDFAAAIADPIGNPGFYHLNTWQELNWNSSYGSRDFFYFCGNVSDIDAPEEHTQVDYILANYTNGEPWTGLGNYANYVKRHTLPLCSSGDYNSNECWGTQNATAWASIENSSSRSYLYTSCIEQGAYISAPKEGPSLLSRVVDTDYEQQWCRWAFPPGKYNTVPDTPDVDAYNDFGAFNFTADRLAFIDGDQDVWNDLCYHSNFAPARTSTDLHPELLITGAGHHWDSYGILNVEAEPQFIREAHKWEVKTVKKWLRDFDQWKVSKKLG</sequence>
<evidence type="ECO:0000313" key="7">
    <source>
        <dbReference type="EMBL" id="KAK6950389.1"/>
    </source>
</evidence>
<keyword evidence="5" id="KW-0325">Glycoprotein</keyword>
<accession>A0AAX6MCL5</accession>
<reference evidence="7 8" key="1">
    <citation type="journal article" date="2024" name="Front Chem Biol">
        <title>Unveiling the potential of Daldinia eschscholtzii MFLUCC 19-0629 through bioactivity and bioinformatics studies for enhanced sustainable agriculture production.</title>
        <authorList>
            <person name="Brooks S."/>
            <person name="Weaver J.A."/>
            <person name="Klomchit A."/>
            <person name="Alharthi S.A."/>
            <person name="Onlamun T."/>
            <person name="Nurani R."/>
            <person name="Vong T.K."/>
            <person name="Alberti F."/>
            <person name="Greco C."/>
        </authorList>
    </citation>
    <scope>NUCLEOTIDE SEQUENCE [LARGE SCALE GENOMIC DNA]</scope>
    <source>
        <strain evidence="7">MFLUCC 19-0629</strain>
    </source>
</reference>
<keyword evidence="4" id="KW-0378">Hydrolase</keyword>
<keyword evidence="3 6" id="KW-0732">Signal</keyword>
<evidence type="ECO:0000256" key="4">
    <source>
        <dbReference type="ARBA" id="ARBA00022801"/>
    </source>
</evidence>
<dbReference type="Pfam" id="PF05577">
    <property type="entry name" value="Peptidase_S28"/>
    <property type="match status" value="1"/>
</dbReference>
<dbReference type="Proteomes" id="UP001369815">
    <property type="component" value="Unassembled WGS sequence"/>
</dbReference>
<dbReference type="EMBL" id="JBANMG010000008">
    <property type="protein sequence ID" value="KAK6950389.1"/>
    <property type="molecule type" value="Genomic_DNA"/>
</dbReference>
<gene>
    <name evidence="7" type="ORF">Daesc_008716</name>
</gene>
<name>A0AAX6MCL5_9PEZI</name>
<keyword evidence="8" id="KW-1185">Reference proteome</keyword>
<dbReference type="PANTHER" id="PTHR11010:SF117">
    <property type="entry name" value="SERINE PROTEASE 16"/>
    <property type="match status" value="1"/>
</dbReference>
<dbReference type="InterPro" id="IPR029058">
    <property type="entry name" value="AB_hydrolase_fold"/>
</dbReference>
<dbReference type="GO" id="GO:0008239">
    <property type="term" value="F:dipeptidyl-peptidase activity"/>
    <property type="evidence" value="ECO:0007669"/>
    <property type="project" value="TreeGrafter"/>
</dbReference>
<evidence type="ECO:0008006" key="9">
    <source>
        <dbReference type="Google" id="ProtNLM"/>
    </source>
</evidence>
<dbReference type="Gene3D" id="3.40.50.1820">
    <property type="entry name" value="alpha/beta hydrolase"/>
    <property type="match status" value="3"/>
</dbReference>
<comment type="caution">
    <text evidence="7">The sequence shown here is derived from an EMBL/GenBank/DDBJ whole genome shotgun (WGS) entry which is preliminary data.</text>
</comment>
<dbReference type="InterPro" id="IPR008758">
    <property type="entry name" value="Peptidase_S28"/>
</dbReference>
<proteinExistence type="inferred from homology"/>